<evidence type="ECO:0000313" key="3">
    <source>
        <dbReference type="Proteomes" id="UP000243217"/>
    </source>
</evidence>
<organism evidence="2 3">
    <name type="scientific">Thraustotheca clavata</name>
    <dbReference type="NCBI Taxonomy" id="74557"/>
    <lineage>
        <taxon>Eukaryota</taxon>
        <taxon>Sar</taxon>
        <taxon>Stramenopiles</taxon>
        <taxon>Oomycota</taxon>
        <taxon>Saprolegniomycetes</taxon>
        <taxon>Saprolegniales</taxon>
        <taxon>Achlyaceae</taxon>
        <taxon>Thraustotheca</taxon>
    </lineage>
</organism>
<dbReference type="Pfam" id="PF13676">
    <property type="entry name" value="TIR_2"/>
    <property type="match status" value="1"/>
</dbReference>
<protein>
    <recommendedName>
        <fullName evidence="1">TIR domain-containing protein</fullName>
    </recommendedName>
</protein>
<dbReference type="AlphaFoldDB" id="A0A1V9ZCW5"/>
<dbReference type="Gene3D" id="3.40.50.10140">
    <property type="entry name" value="Toll/interleukin-1 receptor homology (TIR) domain"/>
    <property type="match status" value="1"/>
</dbReference>
<sequence length="777" mass="87223">MGAGASIPDQLYDKTQCQTVCGDLFNEELWRQSSTNGMISHEKLVGLFNSLTDVFLTHDWGVDGINHQHVRSVNKLLRDRGITTWFDDERMEGNENARCIVVFVTQRYIDKVGGSNAEDNCQLEFNYAARRKTATKMIPVLTDPSPTLKNPQNWTGEVGFVLGGNLYIDISSAFDDPVMLENKINELLVKMQSIIGLPLQKRLEHAMASLPTIAPIALVSAATPIPPKVSTTFATVPLRELTKDQVFQLLNALDYSKYSNAFLENEINGEVLYTCENVDEIKEFGVAMSAKARILYDKIVDFRQNGVPRTLLQAKVESIASHSQPNATPAAITISTKSGGNFAQLKSKMKEDDWITIYKYKFETNTHNSASDHSVEIPACCSVKVLNGLTLAGDYLDEIQEHYNHLALDKFGGRLDKNQFLLSLSIRALEPGFILVGGIRRAWFSLEIIQDFCIVLNFNAGADSFVIRKDDSPFIFPKDTWIDVAIRVDIPAFIIQVLVNTEKMDDISLESNFKYTGLDKASSEGFMYLYHRNQQDKLFRGSIRHLELYTTDPKTRPREAIPGMNSSELEASQELLTTLSDGLNLLCWYPLEQNLLDTVSDNALSVPRSSYLDVNDGLYLDGDYYEETSNDRDLVCLGYFYNVMSKCNFVVSASICPFGRGWVCCFGSGWRWFGILISSEFQLSITFNNQDVSCAPQLNGHPITLKPKQWAHLIVKVYGKSFIVAVNGQQGEPYDLGSEFAYRAGEDEDNSLFLLNYSNGGAYYGMIKYLRLWSTPA</sequence>
<feature type="domain" description="TIR" evidence="1">
    <location>
        <begin position="54"/>
        <end position="171"/>
    </location>
</feature>
<proteinExistence type="predicted"/>
<dbReference type="InterPro" id="IPR035897">
    <property type="entry name" value="Toll_tir_struct_dom_sf"/>
</dbReference>
<dbReference type="Proteomes" id="UP000243217">
    <property type="component" value="Unassembled WGS sequence"/>
</dbReference>
<accession>A0A1V9ZCW5</accession>
<comment type="caution">
    <text evidence="2">The sequence shown here is derived from an EMBL/GenBank/DDBJ whole genome shotgun (WGS) entry which is preliminary data.</text>
</comment>
<gene>
    <name evidence="2" type="ORF">THRCLA_07605</name>
</gene>
<dbReference type="SUPFAM" id="SSF52200">
    <property type="entry name" value="Toll/Interleukin receptor TIR domain"/>
    <property type="match status" value="1"/>
</dbReference>
<dbReference type="SUPFAM" id="SSF47769">
    <property type="entry name" value="SAM/Pointed domain"/>
    <property type="match status" value="1"/>
</dbReference>
<dbReference type="InterPro" id="IPR000157">
    <property type="entry name" value="TIR_dom"/>
</dbReference>
<keyword evidence="3" id="KW-1185">Reference proteome</keyword>
<name>A0A1V9ZCW5_9STRA</name>
<reference evidence="2 3" key="1">
    <citation type="journal article" date="2014" name="Genome Biol. Evol.">
        <title>The secreted proteins of Achlya hypogyna and Thraustotheca clavata identify the ancestral oomycete secretome and reveal gene acquisitions by horizontal gene transfer.</title>
        <authorList>
            <person name="Misner I."/>
            <person name="Blouin N."/>
            <person name="Leonard G."/>
            <person name="Richards T.A."/>
            <person name="Lane C.E."/>
        </authorList>
    </citation>
    <scope>NUCLEOTIDE SEQUENCE [LARGE SCALE GENOMIC DNA]</scope>
    <source>
        <strain evidence="2 3">ATCC 34112</strain>
    </source>
</reference>
<evidence type="ECO:0000313" key="2">
    <source>
        <dbReference type="EMBL" id="OQR95751.1"/>
    </source>
</evidence>
<dbReference type="EMBL" id="JNBS01002046">
    <property type="protein sequence ID" value="OQR95751.1"/>
    <property type="molecule type" value="Genomic_DNA"/>
</dbReference>
<evidence type="ECO:0000259" key="1">
    <source>
        <dbReference type="Pfam" id="PF13676"/>
    </source>
</evidence>
<dbReference type="InterPro" id="IPR013761">
    <property type="entry name" value="SAM/pointed_sf"/>
</dbReference>
<dbReference type="OrthoDB" id="74439at2759"/>
<dbReference type="GO" id="GO:0007165">
    <property type="term" value="P:signal transduction"/>
    <property type="evidence" value="ECO:0007669"/>
    <property type="project" value="InterPro"/>
</dbReference>
<dbReference type="Gene3D" id="1.10.150.50">
    <property type="entry name" value="Transcription Factor, Ets-1"/>
    <property type="match status" value="1"/>
</dbReference>